<dbReference type="InterPro" id="IPR029071">
    <property type="entry name" value="Ubiquitin-like_domsf"/>
</dbReference>
<dbReference type="PANTHER" id="PTHR16470:SF0">
    <property type="entry name" value="UBIQUITIN DOMAIN-CONTAINING PROTEIN UBFD1"/>
    <property type="match status" value="1"/>
</dbReference>
<evidence type="ECO:0000259" key="1">
    <source>
        <dbReference type="PROSITE" id="PS50053"/>
    </source>
</evidence>
<dbReference type="AlphaFoldDB" id="A0A0D2MP94"/>
<keyword evidence="3" id="KW-1185">Reference proteome</keyword>
<feature type="domain" description="Ubiquitin-like" evidence="1">
    <location>
        <begin position="42"/>
        <end position="103"/>
    </location>
</feature>
<dbReference type="Pfam" id="PF00240">
    <property type="entry name" value="ubiquitin"/>
    <property type="match status" value="1"/>
</dbReference>
<gene>
    <name evidence="2" type="ORF">MNEG_3443</name>
</gene>
<name>A0A0D2MP94_9CHLO</name>
<protein>
    <submittedName>
        <fullName evidence="2">Putative Ubiquitin domain-containing protein UBFD1</fullName>
    </submittedName>
</protein>
<evidence type="ECO:0000313" key="3">
    <source>
        <dbReference type="Proteomes" id="UP000054498"/>
    </source>
</evidence>
<dbReference type="OrthoDB" id="267397at2759"/>
<dbReference type="CDD" id="cd17047">
    <property type="entry name" value="Ubl_UBFD1"/>
    <property type="match status" value="1"/>
</dbReference>
<evidence type="ECO:0000313" key="2">
    <source>
        <dbReference type="EMBL" id="KIZ04520.1"/>
    </source>
</evidence>
<accession>A0A0D2MP94</accession>
<dbReference type="SUPFAM" id="SSF54236">
    <property type="entry name" value="Ubiquitin-like"/>
    <property type="match status" value="1"/>
</dbReference>
<dbReference type="KEGG" id="mng:MNEG_3443"/>
<dbReference type="STRING" id="145388.A0A0D2MP94"/>
<dbReference type="SMART" id="SM00213">
    <property type="entry name" value="UBQ"/>
    <property type="match status" value="1"/>
</dbReference>
<dbReference type="InterPro" id="IPR000626">
    <property type="entry name" value="Ubiquitin-like_dom"/>
</dbReference>
<dbReference type="InterPro" id="IPR057455">
    <property type="entry name" value="UBFD1_C"/>
</dbReference>
<dbReference type="InterPro" id="IPR039120">
    <property type="entry name" value="UBFD1"/>
</dbReference>
<dbReference type="PANTHER" id="PTHR16470">
    <property type="entry name" value="UBIQUITIN DOMAIN-CONTAINING PROTEIN UBFD1"/>
    <property type="match status" value="1"/>
</dbReference>
<dbReference type="Pfam" id="PF25343">
    <property type="entry name" value="PH_UBFD1_C"/>
    <property type="match status" value="1"/>
</dbReference>
<dbReference type="EMBL" id="KK100651">
    <property type="protein sequence ID" value="KIZ04520.1"/>
    <property type="molecule type" value="Genomic_DNA"/>
</dbReference>
<dbReference type="Proteomes" id="UP000054498">
    <property type="component" value="Unassembled WGS sequence"/>
</dbReference>
<dbReference type="Gene3D" id="3.10.20.90">
    <property type="entry name" value="Phosphatidylinositol 3-kinase Catalytic Subunit, Chain A, domain 1"/>
    <property type="match status" value="1"/>
</dbReference>
<dbReference type="GO" id="GO:0003723">
    <property type="term" value="F:RNA binding"/>
    <property type="evidence" value="ECO:0007669"/>
    <property type="project" value="TreeGrafter"/>
</dbReference>
<organism evidence="2 3">
    <name type="scientific">Monoraphidium neglectum</name>
    <dbReference type="NCBI Taxonomy" id="145388"/>
    <lineage>
        <taxon>Eukaryota</taxon>
        <taxon>Viridiplantae</taxon>
        <taxon>Chlorophyta</taxon>
        <taxon>core chlorophytes</taxon>
        <taxon>Chlorophyceae</taxon>
        <taxon>CS clade</taxon>
        <taxon>Sphaeropleales</taxon>
        <taxon>Selenastraceae</taxon>
        <taxon>Monoraphidium</taxon>
    </lineage>
</organism>
<dbReference type="GO" id="GO:0045296">
    <property type="term" value="F:cadherin binding"/>
    <property type="evidence" value="ECO:0007669"/>
    <property type="project" value="TreeGrafter"/>
</dbReference>
<reference evidence="2 3" key="1">
    <citation type="journal article" date="2013" name="BMC Genomics">
        <title>Reconstruction of the lipid metabolism for the microalga Monoraphidium neglectum from its genome sequence reveals characteristics suitable for biofuel production.</title>
        <authorList>
            <person name="Bogen C."/>
            <person name="Al-Dilaimi A."/>
            <person name="Albersmeier A."/>
            <person name="Wichmann J."/>
            <person name="Grundmann M."/>
            <person name="Rupp O."/>
            <person name="Lauersen K.J."/>
            <person name="Blifernez-Klassen O."/>
            <person name="Kalinowski J."/>
            <person name="Goesmann A."/>
            <person name="Mussgnug J.H."/>
            <person name="Kruse O."/>
        </authorList>
    </citation>
    <scope>NUCLEOTIDE SEQUENCE [LARGE SCALE GENOMIC DNA]</scope>
    <source>
        <strain evidence="2 3">SAG 48.87</strain>
    </source>
</reference>
<sequence>MAADASEAVSPELTPDVAAAISDTSAVVTNAVPALAFCVTWGKQKADLKRRADSTVSELKEEVARLWGVPVPRQKLMFRGLVKDDTATLEKLGVKDGAKVLLIGSRDEDVAAAAMPTTAAGAPAAWDAPVAKEEPICKQTQHQKARGQHACRAADAVWVLSKGRPEDGLPGISGRQVPLAEGQNVIPGLLNSQGSKVRLTFRPDLSELWIGSATSTQKVAYGSVRRIEAWPIDGDEAYSILALHLGAGKLWVYWFPSQLVSTIKVRVIGVGALIL</sequence>
<dbReference type="GeneID" id="25736321"/>
<proteinExistence type="predicted"/>
<dbReference type="PROSITE" id="PS50053">
    <property type="entry name" value="UBIQUITIN_2"/>
    <property type="match status" value="1"/>
</dbReference>
<dbReference type="RefSeq" id="XP_013903539.1">
    <property type="nucleotide sequence ID" value="XM_014048085.1"/>
</dbReference>